<organism evidence="1 2">
    <name type="scientific">Trachymyrmex septentrionalis</name>
    <dbReference type="NCBI Taxonomy" id="34720"/>
    <lineage>
        <taxon>Eukaryota</taxon>
        <taxon>Metazoa</taxon>
        <taxon>Ecdysozoa</taxon>
        <taxon>Arthropoda</taxon>
        <taxon>Hexapoda</taxon>
        <taxon>Insecta</taxon>
        <taxon>Pterygota</taxon>
        <taxon>Neoptera</taxon>
        <taxon>Endopterygota</taxon>
        <taxon>Hymenoptera</taxon>
        <taxon>Apocrita</taxon>
        <taxon>Aculeata</taxon>
        <taxon>Formicoidea</taxon>
        <taxon>Formicidae</taxon>
        <taxon>Myrmicinae</taxon>
        <taxon>Trachymyrmex</taxon>
    </lineage>
</organism>
<evidence type="ECO:0000313" key="2">
    <source>
        <dbReference type="Proteomes" id="UP000078541"/>
    </source>
</evidence>
<dbReference type="EMBL" id="KQ981410">
    <property type="protein sequence ID" value="KYN41899.1"/>
    <property type="molecule type" value="Genomic_DNA"/>
</dbReference>
<evidence type="ECO:0000313" key="1">
    <source>
        <dbReference type="EMBL" id="KYN41899.1"/>
    </source>
</evidence>
<gene>
    <name evidence="1" type="ORF">ALC56_03657</name>
</gene>
<accession>A0A151JZM7</accession>
<keyword evidence="2" id="KW-1185">Reference proteome</keyword>
<protein>
    <submittedName>
        <fullName evidence="1">Uncharacterized protein</fullName>
    </submittedName>
</protein>
<reference evidence="1 2" key="1">
    <citation type="submission" date="2016-03" db="EMBL/GenBank/DDBJ databases">
        <title>Trachymyrmex septentrionalis WGS genome.</title>
        <authorList>
            <person name="Nygaard S."/>
            <person name="Hu H."/>
            <person name="Boomsma J."/>
            <person name="Zhang G."/>
        </authorList>
    </citation>
    <scope>NUCLEOTIDE SEQUENCE [LARGE SCALE GENOMIC DNA]</scope>
    <source>
        <strain evidence="1">Tsep2-gDNA-1</strain>
        <tissue evidence="1">Whole body</tissue>
    </source>
</reference>
<name>A0A151JZM7_9HYME</name>
<proteinExistence type="predicted"/>
<dbReference type="AlphaFoldDB" id="A0A151JZM7"/>
<sequence length="80" mass="9254">MRRTTRETGAGDNSIKTIYSGLIGMWTTFIKIINNKEQNNTNLNKCKTSSLSDGAMRRRLVRNNFLCWNKCYETTSDEEI</sequence>
<dbReference type="Proteomes" id="UP000078541">
    <property type="component" value="Unassembled WGS sequence"/>
</dbReference>